<dbReference type="Pfam" id="PF04237">
    <property type="entry name" value="YjbR"/>
    <property type="match status" value="1"/>
</dbReference>
<dbReference type="OrthoDB" id="9804614at2"/>
<evidence type="ECO:0000313" key="1">
    <source>
        <dbReference type="EMBL" id="SDM28549.1"/>
    </source>
</evidence>
<proteinExistence type="predicted"/>
<evidence type="ECO:0000313" key="2">
    <source>
        <dbReference type="Proteomes" id="UP000199759"/>
    </source>
</evidence>
<organism evidence="1 2">
    <name type="scientific">Maricaulis salignorans</name>
    <dbReference type="NCBI Taxonomy" id="144026"/>
    <lineage>
        <taxon>Bacteria</taxon>
        <taxon>Pseudomonadati</taxon>
        <taxon>Pseudomonadota</taxon>
        <taxon>Alphaproteobacteria</taxon>
        <taxon>Maricaulales</taxon>
        <taxon>Maricaulaceae</taxon>
        <taxon>Maricaulis</taxon>
    </lineage>
</organism>
<gene>
    <name evidence="1" type="ORF">SAMN04488568_10853</name>
</gene>
<keyword evidence="2" id="KW-1185">Reference proteome</keyword>
<dbReference type="RefSeq" id="WP_091769545.1">
    <property type="nucleotide sequence ID" value="NZ_FNHG01000008.1"/>
</dbReference>
<dbReference type="PANTHER" id="PTHR35145">
    <property type="entry name" value="CYTOPLASMIC PROTEIN-RELATED"/>
    <property type="match status" value="1"/>
</dbReference>
<dbReference type="EMBL" id="FNHG01000008">
    <property type="protein sequence ID" value="SDM28549.1"/>
    <property type="molecule type" value="Genomic_DNA"/>
</dbReference>
<dbReference type="InterPro" id="IPR038056">
    <property type="entry name" value="YjbR-like_sf"/>
</dbReference>
<keyword evidence="1" id="KW-0238">DNA-binding</keyword>
<dbReference type="GO" id="GO:0003677">
    <property type="term" value="F:DNA binding"/>
    <property type="evidence" value="ECO:0007669"/>
    <property type="project" value="UniProtKB-KW"/>
</dbReference>
<dbReference type="PANTHER" id="PTHR35145:SF1">
    <property type="entry name" value="CYTOPLASMIC PROTEIN"/>
    <property type="match status" value="1"/>
</dbReference>
<dbReference type="AlphaFoldDB" id="A0A1G9RZ66"/>
<reference evidence="1 2" key="1">
    <citation type="submission" date="2016-10" db="EMBL/GenBank/DDBJ databases">
        <authorList>
            <person name="de Groot N.N."/>
        </authorList>
    </citation>
    <scope>NUCLEOTIDE SEQUENCE [LARGE SCALE GENOMIC DNA]</scope>
    <source>
        <strain evidence="1 2">DSM 16077</strain>
    </source>
</reference>
<dbReference type="InterPro" id="IPR007351">
    <property type="entry name" value="YjbR"/>
</dbReference>
<dbReference type="SUPFAM" id="SSF142906">
    <property type="entry name" value="YjbR-like"/>
    <property type="match status" value="1"/>
</dbReference>
<dbReference type="Gene3D" id="3.90.1150.30">
    <property type="match status" value="1"/>
</dbReference>
<name>A0A1G9RZ66_9PROT</name>
<dbReference type="STRING" id="144026.SAMN04488568_10853"/>
<accession>A0A1G9RZ66</accession>
<dbReference type="Proteomes" id="UP000199759">
    <property type="component" value="Unassembled WGS sequence"/>
</dbReference>
<sequence>MDETEFNAFCGTLPATSTVVQWGEAHVWKVGGKVFAVGGWSKDIDGFGISFKCSPMTFEIYKDEPGMRPAPYLASRGMSWLQWTGPETLDTATLADYLGESHRLVAAGLTKKARAELGLDE</sequence>
<dbReference type="InterPro" id="IPR058532">
    <property type="entry name" value="YjbR/MT2646/Rv2570-like"/>
</dbReference>
<protein>
    <submittedName>
        <fullName evidence="1">Predicted DNA-binding protein, MmcQ/YjbR family</fullName>
    </submittedName>
</protein>